<feature type="domain" description="Heterokaryon incompatibility" evidence="1">
    <location>
        <begin position="212"/>
        <end position="366"/>
    </location>
</feature>
<evidence type="ECO:0000313" key="3">
    <source>
        <dbReference type="Proteomes" id="UP000800094"/>
    </source>
</evidence>
<name>A0A6A6IAM4_9PLEO</name>
<dbReference type="PANTHER" id="PTHR33112">
    <property type="entry name" value="DOMAIN PROTEIN, PUTATIVE-RELATED"/>
    <property type="match status" value="1"/>
</dbReference>
<evidence type="ECO:0000313" key="2">
    <source>
        <dbReference type="EMBL" id="KAF2246543.1"/>
    </source>
</evidence>
<dbReference type="GeneID" id="54582758"/>
<dbReference type="RefSeq" id="XP_033681547.1">
    <property type="nucleotide sequence ID" value="XM_033829428.1"/>
</dbReference>
<dbReference type="OrthoDB" id="3486565at2759"/>
<dbReference type="EMBL" id="ML987198">
    <property type="protein sequence ID" value="KAF2246543.1"/>
    <property type="molecule type" value="Genomic_DNA"/>
</dbReference>
<organism evidence="2 3">
    <name type="scientific">Trematosphaeria pertusa</name>
    <dbReference type="NCBI Taxonomy" id="390896"/>
    <lineage>
        <taxon>Eukaryota</taxon>
        <taxon>Fungi</taxon>
        <taxon>Dikarya</taxon>
        <taxon>Ascomycota</taxon>
        <taxon>Pezizomycotina</taxon>
        <taxon>Dothideomycetes</taxon>
        <taxon>Pleosporomycetidae</taxon>
        <taxon>Pleosporales</taxon>
        <taxon>Massarineae</taxon>
        <taxon>Trematosphaeriaceae</taxon>
        <taxon>Trematosphaeria</taxon>
    </lineage>
</organism>
<dbReference type="Pfam" id="PF06985">
    <property type="entry name" value="HET"/>
    <property type="match status" value="1"/>
</dbReference>
<dbReference type="InterPro" id="IPR010730">
    <property type="entry name" value="HET"/>
</dbReference>
<reference evidence="2" key="1">
    <citation type="journal article" date="2020" name="Stud. Mycol.">
        <title>101 Dothideomycetes genomes: a test case for predicting lifestyles and emergence of pathogens.</title>
        <authorList>
            <person name="Haridas S."/>
            <person name="Albert R."/>
            <person name="Binder M."/>
            <person name="Bloem J."/>
            <person name="Labutti K."/>
            <person name="Salamov A."/>
            <person name="Andreopoulos B."/>
            <person name="Baker S."/>
            <person name="Barry K."/>
            <person name="Bills G."/>
            <person name="Bluhm B."/>
            <person name="Cannon C."/>
            <person name="Castanera R."/>
            <person name="Culley D."/>
            <person name="Daum C."/>
            <person name="Ezra D."/>
            <person name="Gonzalez J."/>
            <person name="Henrissat B."/>
            <person name="Kuo A."/>
            <person name="Liang C."/>
            <person name="Lipzen A."/>
            <person name="Lutzoni F."/>
            <person name="Magnuson J."/>
            <person name="Mondo S."/>
            <person name="Nolan M."/>
            <person name="Ohm R."/>
            <person name="Pangilinan J."/>
            <person name="Park H.-J."/>
            <person name="Ramirez L."/>
            <person name="Alfaro M."/>
            <person name="Sun H."/>
            <person name="Tritt A."/>
            <person name="Yoshinaga Y."/>
            <person name="Zwiers L.-H."/>
            <person name="Turgeon B."/>
            <person name="Goodwin S."/>
            <person name="Spatafora J."/>
            <person name="Crous P."/>
            <person name="Grigoriev I."/>
        </authorList>
    </citation>
    <scope>NUCLEOTIDE SEQUENCE</scope>
    <source>
        <strain evidence="2">CBS 122368</strain>
    </source>
</reference>
<proteinExistence type="predicted"/>
<protein>
    <submittedName>
        <fullName evidence="2">HET-domain-containing protein</fullName>
    </submittedName>
</protein>
<dbReference type="AlphaFoldDB" id="A0A6A6IAM4"/>
<dbReference type="PANTHER" id="PTHR33112:SF10">
    <property type="entry name" value="TOL"/>
    <property type="match status" value="1"/>
</dbReference>
<keyword evidence="3" id="KW-1185">Reference proteome</keyword>
<gene>
    <name evidence="2" type="ORF">BU26DRAFT_520997</name>
</gene>
<sequence>MAQTSDAEYPLRTAENASSKQVSAGDTFCRECFEILARRSNGRARLHRDVLELVECGKRCKFCRYLCDAFGEDFFQGIKSEYEDDKMSYALMSIKIESIGENKIVERLELRVNIEQSYWKQLGWRLFIALGNAARSLPRAIWSSPVPSDFPARVPTLLFWLRECLEQHPKCRNTLSPESPLAARVLEVRSEHGQTLLRLLPTDDLDLHKAPYLVLSHCWGGIAIPSKTTCDKVKSYQNSIALDALPKTFRDAVAITEALQIRYLWIDSLCIIQDDAADWERESAKMASIFRGATLTISASSASNSEEGCGIDNLLAPATQFFVSERKPDQPPSFAIRDGKHGNYELEMRHLIWDAPVHKRAWIFQEKILSRRILHATHKQFVWQCATHVETEDGLDHEEMKGGAWEILGSHVPEHTVGTKPLKQDHDIRARWWNWCKSYMNRSLTCSSDHYAAFAGVTDLYREMTGDEPILGLWRRYLQFHLGWGVYPTDDWQPLQETRQPSWTWMTFPHGSVRPWLYDIEWKAIAATYSDPIASAHPGSDTPASSPLRYQAEIIDIDVRWTGAPLVSSPASGTLKIHGLLHRLTLPRDRFGGSLTLDPDVQGRIERGSESAVFALFSFWKEGELIPDPPAVHTVYLVIESTGAGELEYRRVGRMVGWVRLPPGTEMQDAFPGTYRTITLV</sequence>
<dbReference type="Proteomes" id="UP000800094">
    <property type="component" value="Unassembled WGS sequence"/>
</dbReference>
<accession>A0A6A6IAM4</accession>
<evidence type="ECO:0000259" key="1">
    <source>
        <dbReference type="Pfam" id="PF06985"/>
    </source>
</evidence>